<sequence length="110" mass="12178">MLRCSLRALLNHGKFSTSLGPSSGIMLQLCFIGENVVGKEVPEEEAVAASIKFTFNYSLVDVALRILLFVAALSSVVVIVTSKQTEGFRLQRKKMEQLTMALLWLLLLPH</sequence>
<protein>
    <submittedName>
        <fullName evidence="2">Uncharacterized protein</fullName>
    </submittedName>
</protein>
<name>A0A6A2YHA0_HIBSY</name>
<reference evidence="2" key="1">
    <citation type="submission" date="2019-09" db="EMBL/GenBank/DDBJ databases">
        <title>Draft genome information of white flower Hibiscus syriacus.</title>
        <authorList>
            <person name="Kim Y.-M."/>
        </authorList>
    </citation>
    <scope>NUCLEOTIDE SEQUENCE [LARGE SCALE GENOMIC DNA]</scope>
    <source>
        <strain evidence="2">YM2019G1</strain>
    </source>
</reference>
<gene>
    <name evidence="2" type="ORF">F3Y22_tig00111693pilonHSYRG00119</name>
</gene>
<proteinExistence type="predicted"/>
<evidence type="ECO:0000313" key="3">
    <source>
        <dbReference type="Proteomes" id="UP000436088"/>
    </source>
</evidence>
<comment type="caution">
    <text evidence="2">The sequence shown here is derived from an EMBL/GenBank/DDBJ whole genome shotgun (WGS) entry which is preliminary data.</text>
</comment>
<accession>A0A6A2YHA0</accession>
<keyword evidence="3" id="KW-1185">Reference proteome</keyword>
<dbReference type="AlphaFoldDB" id="A0A6A2YHA0"/>
<feature type="transmembrane region" description="Helical" evidence="1">
    <location>
        <begin position="62"/>
        <end position="82"/>
    </location>
</feature>
<keyword evidence="1" id="KW-0472">Membrane</keyword>
<keyword evidence="1" id="KW-0812">Transmembrane</keyword>
<organism evidence="2 3">
    <name type="scientific">Hibiscus syriacus</name>
    <name type="common">Rose of Sharon</name>
    <dbReference type="NCBI Taxonomy" id="106335"/>
    <lineage>
        <taxon>Eukaryota</taxon>
        <taxon>Viridiplantae</taxon>
        <taxon>Streptophyta</taxon>
        <taxon>Embryophyta</taxon>
        <taxon>Tracheophyta</taxon>
        <taxon>Spermatophyta</taxon>
        <taxon>Magnoliopsida</taxon>
        <taxon>eudicotyledons</taxon>
        <taxon>Gunneridae</taxon>
        <taxon>Pentapetalae</taxon>
        <taxon>rosids</taxon>
        <taxon>malvids</taxon>
        <taxon>Malvales</taxon>
        <taxon>Malvaceae</taxon>
        <taxon>Malvoideae</taxon>
        <taxon>Hibiscus</taxon>
    </lineage>
</organism>
<dbReference type="Proteomes" id="UP000436088">
    <property type="component" value="Unassembled WGS sequence"/>
</dbReference>
<evidence type="ECO:0000256" key="1">
    <source>
        <dbReference type="SAM" id="Phobius"/>
    </source>
</evidence>
<dbReference type="EMBL" id="VEPZ02001405">
    <property type="protein sequence ID" value="KAE8675157.1"/>
    <property type="molecule type" value="Genomic_DNA"/>
</dbReference>
<evidence type="ECO:0000313" key="2">
    <source>
        <dbReference type="EMBL" id="KAE8675157.1"/>
    </source>
</evidence>
<keyword evidence="1" id="KW-1133">Transmembrane helix</keyword>